<dbReference type="GO" id="GO:0007023">
    <property type="term" value="P:post-chaperonin tubulin folding pathway"/>
    <property type="evidence" value="ECO:0007669"/>
    <property type="project" value="InterPro"/>
</dbReference>
<evidence type="ECO:0000313" key="7">
    <source>
        <dbReference type="Proteomes" id="UP000285060"/>
    </source>
</evidence>
<dbReference type="InterPro" id="IPR000938">
    <property type="entry name" value="CAP-Gly_domain"/>
</dbReference>
<dbReference type="GO" id="GO:0035371">
    <property type="term" value="C:microtubule plus-end"/>
    <property type="evidence" value="ECO:0007669"/>
    <property type="project" value="TreeGrafter"/>
</dbReference>
<evidence type="ECO:0000313" key="6">
    <source>
        <dbReference type="EMBL" id="RHY32862.1"/>
    </source>
</evidence>
<dbReference type="PANTHER" id="PTHR18916:SF85">
    <property type="entry name" value="TUBULIN-FOLDING COFACTOR B"/>
    <property type="match status" value="1"/>
</dbReference>
<evidence type="ECO:0000256" key="2">
    <source>
        <dbReference type="ARBA" id="ARBA00022490"/>
    </source>
</evidence>
<evidence type="ECO:0000256" key="3">
    <source>
        <dbReference type="ARBA" id="ARBA00023186"/>
    </source>
</evidence>
<evidence type="ECO:0000256" key="1">
    <source>
        <dbReference type="ARBA" id="ARBA00004496"/>
    </source>
</evidence>
<dbReference type="CDD" id="cd01789">
    <property type="entry name" value="Ubl_TBCB"/>
    <property type="match status" value="1"/>
</dbReference>
<name>A0A418B413_9STRA</name>
<comment type="subcellular location">
    <subcellularLocation>
        <location evidence="1">Cytoplasm</location>
    </subcellularLocation>
</comment>
<dbReference type="Gene3D" id="3.10.20.90">
    <property type="entry name" value="Phosphatidylinositol 3-kinase Catalytic Subunit, Chain A, domain 1"/>
    <property type="match status" value="1"/>
</dbReference>
<dbReference type="SUPFAM" id="SSF74924">
    <property type="entry name" value="Cap-Gly domain"/>
    <property type="match status" value="1"/>
</dbReference>
<dbReference type="InterPro" id="IPR000626">
    <property type="entry name" value="Ubiquitin-like_dom"/>
</dbReference>
<dbReference type="GO" id="GO:0005634">
    <property type="term" value="C:nucleus"/>
    <property type="evidence" value="ECO:0007669"/>
    <property type="project" value="TreeGrafter"/>
</dbReference>
<comment type="caution">
    <text evidence="6">The sequence shown here is derived from an EMBL/GenBank/DDBJ whole genome shotgun (WGS) entry which is preliminary data.</text>
</comment>
<proteinExistence type="inferred from homology"/>
<dbReference type="AlphaFoldDB" id="A0A418B413"/>
<dbReference type="Proteomes" id="UP000285060">
    <property type="component" value="Unassembled WGS sequence"/>
</dbReference>
<dbReference type="InterPro" id="IPR036859">
    <property type="entry name" value="CAP-Gly_dom_sf"/>
</dbReference>
<gene>
    <name evidence="6" type="ORF">DYB32_002174</name>
</gene>
<dbReference type="VEuPathDB" id="FungiDB:H310_11508"/>
<dbReference type="EMBL" id="QUSY01000109">
    <property type="protein sequence ID" value="RHY32862.1"/>
    <property type="molecule type" value="Genomic_DNA"/>
</dbReference>
<dbReference type="Pfam" id="PF14560">
    <property type="entry name" value="Ubiquitin_2"/>
    <property type="match status" value="1"/>
</dbReference>
<dbReference type="Gene3D" id="2.30.30.190">
    <property type="entry name" value="CAP Gly-rich-like domain"/>
    <property type="match status" value="1"/>
</dbReference>
<dbReference type="GO" id="GO:0005737">
    <property type="term" value="C:cytoplasm"/>
    <property type="evidence" value="ECO:0007669"/>
    <property type="project" value="UniProtKB-SubCell"/>
</dbReference>
<dbReference type="GO" id="GO:0007021">
    <property type="term" value="P:tubulin complex assembly"/>
    <property type="evidence" value="ECO:0007669"/>
    <property type="project" value="InterPro"/>
</dbReference>
<evidence type="ECO:0000256" key="4">
    <source>
        <dbReference type="ARBA" id="ARBA00025779"/>
    </source>
</evidence>
<dbReference type="SMART" id="SM01052">
    <property type="entry name" value="CAP_GLY"/>
    <property type="match status" value="1"/>
</dbReference>
<sequence length="291" mass="32205">MAQDMRALRDYVTAKDGYEYAEVSDGLVCLHITHSNLRATIVDIRLDLHMTLAQVKEKVYRHCGTKPDYMTLILKSGSTVIGTLDDERRMLGYYPVQHGMTLHVVDNDPFSLAKGGGLEDVSLVKKYEISEEDYDKRKSKLVSLVAIEFSSMQMTSGKNTVRNYKKEQLAKDPNWKPPVLMGAGLRGVKNDYGPETVAGIEVGMRCEVAPGGRRGRVAYVGVVPELASSEVGGHWVGVVFDEPVGKGNGCVKGTRYYDCLEKFGGFIRPPNVTVGDFPPLDELESDDDDEF</sequence>
<evidence type="ECO:0000259" key="5">
    <source>
        <dbReference type="PROSITE" id="PS50245"/>
    </source>
</evidence>
<feature type="domain" description="CAP-Gly" evidence="5">
    <location>
        <begin position="233"/>
        <end position="268"/>
    </location>
</feature>
<comment type="similarity">
    <text evidence="4">Belongs to the TBCB family.</text>
</comment>
<dbReference type="PROSITE" id="PS50245">
    <property type="entry name" value="CAP_GLY_2"/>
    <property type="match status" value="1"/>
</dbReference>
<dbReference type="GO" id="GO:0051010">
    <property type="term" value="F:microtubule plus-end binding"/>
    <property type="evidence" value="ECO:0007669"/>
    <property type="project" value="TreeGrafter"/>
</dbReference>
<organism evidence="6 7">
    <name type="scientific">Aphanomyces invadans</name>
    <dbReference type="NCBI Taxonomy" id="157072"/>
    <lineage>
        <taxon>Eukaryota</taxon>
        <taxon>Sar</taxon>
        <taxon>Stramenopiles</taxon>
        <taxon>Oomycota</taxon>
        <taxon>Saprolegniomycetes</taxon>
        <taxon>Saprolegniales</taxon>
        <taxon>Verrucalvaceae</taxon>
        <taxon>Aphanomyces</taxon>
    </lineage>
</organism>
<keyword evidence="2" id="KW-0963">Cytoplasm</keyword>
<accession>A0A418B413</accession>
<dbReference type="GO" id="GO:0043014">
    <property type="term" value="F:alpha-tubulin binding"/>
    <property type="evidence" value="ECO:0007669"/>
    <property type="project" value="InterPro"/>
</dbReference>
<protein>
    <recommendedName>
        <fullName evidence="5">CAP-Gly domain-containing protein</fullName>
    </recommendedName>
</protein>
<keyword evidence="7" id="KW-1185">Reference proteome</keyword>
<keyword evidence="3" id="KW-0143">Chaperone</keyword>
<dbReference type="InterPro" id="IPR045172">
    <property type="entry name" value="TBCB_Ubl"/>
</dbReference>
<dbReference type="GO" id="GO:0031122">
    <property type="term" value="P:cytoplasmic microtubule organization"/>
    <property type="evidence" value="ECO:0007669"/>
    <property type="project" value="TreeGrafter"/>
</dbReference>
<dbReference type="PANTHER" id="PTHR18916">
    <property type="entry name" value="DYNACTIN 1-RELATED MICROTUBULE-BINDING"/>
    <property type="match status" value="1"/>
</dbReference>
<reference evidence="6 7" key="1">
    <citation type="submission" date="2018-08" db="EMBL/GenBank/DDBJ databases">
        <title>Aphanomyces genome sequencing and annotation.</title>
        <authorList>
            <person name="Minardi D."/>
            <person name="Oidtmann B."/>
            <person name="Van Der Giezen M."/>
            <person name="Studholme D.J."/>
        </authorList>
    </citation>
    <scope>NUCLEOTIDE SEQUENCE [LARGE SCALE GENOMIC DNA]</scope>
    <source>
        <strain evidence="6 7">NJM0002</strain>
    </source>
</reference>
<dbReference type="Pfam" id="PF01302">
    <property type="entry name" value="CAP_GLY"/>
    <property type="match status" value="1"/>
</dbReference>
<dbReference type="InterPro" id="IPR029071">
    <property type="entry name" value="Ubiquitin-like_domsf"/>
</dbReference>
<dbReference type="SUPFAM" id="SSF54236">
    <property type="entry name" value="Ubiquitin-like"/>
    <property type="match status" value="1"/>
</dbReference>